<dbReference type="PANTHER" id="PTHR47755:SF1">
    <property type="entry name" value="CELL DIVISION PROTEIN FTSX"/>
    <property type="match status" value="1"/>
</dbReference>
<comment type="subcellular location">
    <subcellularLocation>
        <location evidence="1">Cell membrane</location>
        <topology evidence="1">Multi-pass membrane protein</topology>
    </subcellularLocation>
</comment>
<dbReference type="InterPro" id="IPR040690">
    <property type="entry name" value="FtsX_ECD"/>
</dbReference>
<gene>
    <name evidence="14" type="ORF">PP769_00690</name>
</gene>
<dbReference type="Proteomes" id="UP001302719">
    <property type="component" value="Chromosome"/>
</dbReference>
<dbReference type="Pfam" id="PF18075">
    <property type="entry name" value="FtsX_ECD"/>
    <property type="match status" value="1"/>
</dbReference>
<evidence type="ECO:0000256" key="7">
    <source>
        <dbReference type="ARBA" id="ARBA00022989"/>
    </source>
</evidence>
<dbReference type="Gene3D" id="3.30.70.3040">
    <property type="match status" value="1"/>
</dbReference>
<keyword evidence="5 10" id="KW-0132">Cell division</keyword>
<dbReference type="RefSeq" id="WP_312643979.1">
    <property type="nucleotide sequence ID" value="NZ_CP116967.1"/>
</dbReference>
<organism evidence="14 15">
    <name type="scientific">Candidatus Nitrospira allomarina</name>
    <dbReference type="NCBI Taxonomy" id="3020900"/>
    <lineage>
        <taxon>Bacteria</taxon>
        <taxon>Pseudomonadati</taxon>
        <taxon>Nitrospirota</taxon>
        <taxon>Nitrospiria</taxon>
        <taxon>Nitrospirales</taxon>
        <taxon>Nitrospiraceae</taxon>
        <taxon>Nitrospira</taxon>
    </lineage>
</organism>
<dbReference type="PANTHER" id="PTHR47755">
    <property type="entry name" value="CELL DIVISION PROTEIN FTSX"/>
    <property type="match status" value="1"/>
</dbReference>
<evidence type="ECO:0000256" key="5">
    <source>
        <dbReference type="ARBA" id="ARBA00022618"/>
    </source>
</evidence>
<evidence type="ECO:0000259" key="13">
    <source>
        <dbReference type="Pfam" id="PF18075"/>
    </source>
</evidence>
<dbReference type="GO" id="GO:0005886">
    <property type="term" value="C:plasma membrane"/>
    <property type="evidence" value="ECO:0007669"/>
    <property type="project" value="UniProtKB-SubCell"/>
</dbReference>
<protein>
    <recommendedName>
        <fullName evidence="3 10">Cell division protein FtsX</fullName>
    </recommendedName>
</protein>
<evidence type="ECO:0000256" key="1">
    <source>
        <dbReference type="ARBA" id="ARBA00004651"/>
    </source>
</evidence>
<dbReference type="GO" id="GO:0051301">
    <property type="term" value="P:cell division"/>
    <property type="evidence" value="ECO:0007669"/>
    <property type="project" value="UniProtKB-KW"/>
</dbReference>
<evidence type="ECO:0000313" key="15">
    <source>
        <dbReference type="Proteomes" id="UP001302719"/>
    </source>
</evidence>
<proteinExistence type="inferred from homology"/>
<feature type="transmembrane region" description="Helical" evidence="11">
    <location>
        <begin position="21"/>
        <end position="43"/>
    </location>
</feature>
<evidence type="ECO:0000313" key="14">
    <source>
        <dbReference type="EMBL" id="WNM58310.1"/>
    </source>
</evidence>
<keyword evidence="15" id="KW-1185">Reference proteome</keyword>
<dbReference type="KEGG" id="nall:PP769_00690"/>
<evidence type="ECO:0000256" key="2">
    <source>
        <dbReference type="ARBA" id="ARBA00007379"/>
    </source>
</evidence>
<sequence length="299" mass="33118">MKRLWYFIREAYTSLRTHQTSTLIGILITAFTLTSFGIFLLLYHNVHNLLGQVQHTIQIIVYPKDGIESGKLRDLQQGLQTDPVVDSLTFISKQDALIEFKEQFPEEVYLLEGLGESPFPASLVLTMAAKTPTTDMIANLVNRLKHHPDIDRVRYNRDWIERLTLIIAYMEFGALVVGSILALASVTIIAITVQLAFHTRQQEIEILRLIGATSLFISIPYLIEGAILGAAGGGMALGFLRGGFELFTHKTQGMSVFGGFSSALEFFPLPLSLILIAGGILLGCLGTLTTIYGSLRFRL</sequence>
<name>A0AA96GE42_9BACT</name>
<feature type="domain" description="ABC3 transporter permease C-terminal" evidence="12">
    <location>
        <begin position="176"/>
        <end position="288"/>
    </location>
</feature>
<dbReference type="InterPro" id="IPR003838">
    <property type="entry name" value="ABC3_permease_C"/>
</dbReference>
<dbReference type="PIRSF" id="PIRSF003097">
    <property type="entry name" value="FtsX"/>
    <property type="match status" value="1"/>
</dbReference>
<evidence type="ECO:0000259" key="12">
    <source>
        <dbReference type="Pfam" id="PF02687"/>
    </source>
</evidence>
<dbReference type="EMBL" id="CP116967">
    <property type="protein sequence ID" value="WNM58310.1"/>
    <property type="molecule type" value="Genomic_DNA"/>
</dbReference>
<evidence type="ECO:0000256" key="10">
    <source>
        <dbReference type="PIRNR" id="PIRNR003097"/>
    </source>
</evidence>
<evidence type="ECO:0000256" key="9">
    <source>
        <dbReference type="ARBA" id="ARBA00023306"/>
    </source>
</evidence>
<evidence type="ECO:0000256" key="6">
    <source>
        <dbReference type="ARBA" id="ARBA00022692"/>
    </source>
</evidence>
<feature type="transmembrane region" description="Helical" evidence="11">
    <location>
        <begin position="209"/>
        <end position="231"/>
    </location>
</feature>
<dbReference type="Pfam" id="PF02687">
    <property type="entry name" value="FtsX"/>
    <property type="match status" value="1"/>
</dbReference>
<accession>A0AA96GE42</accession>
<keyword evidence="8 10" id="KW-0472">Membrane</keyword>
<evidence type="ECO:0000256" key="11">
    <source>
        <dbReference type="SAM" id="Phobius"/>
    </source>
</evidence>
<reference evidence="14 15" key="1">
    <citation type="submission" date="2023-01" db="EMBL/GenBank/DDBJ databases">
        <title>Cultivation and genomic characterization of new, ubiquitous marine nitrite-oxidizing bacteria from the Nitrospirales.</title>
        <authorList>
            <person name="Mueller A.J."/>
            <person name="Daebeler A."/>
            <person name="Herbold C.W."/>
            <person name="Kirkegaard R.H."/>
            <person name="Daims H."/>
        </authorList>
    </citation>
    <scope>NUCLEOTIDE SEQUENCE [LARGE SCALE GENOMIC DNA]</scope>
    <source>
        <strain evidence="14 15">VA</strain>
    </source>
</reference>
<feature type="transmembrane region" description="Helical" evidence="11">
    <location>
        <begin position="271"/>
        <end position="295"/>
    </location>
</feature>
<evidence type="ECO:0000256" key="4">
    <source>
        <dbReference type="ARBA" id="ARBA00022475"/>
    </source>
</evidence>
<keyword evidence="9 10" id="KW-0131">Cell cycle</keyword>
<dbReference type="AlphaFoldDB" id="A0AA96GE42"/>
<dbReference type="InterPro" id="IPR004513">
    <property type="entry name" value="FtsX"/>
</dbReference>
<keyword evidence="7 11" id="KW-1133">Transmembrane helix</keyword>
<feature type="domain" description="FtsX extracellular" evidence="13">
    <location>
        <begin position="57"/>
        <end position="153"/>
    </location>
</feature>
<evidence type="ECO:0000256" key="3">
    <source>
        <dbReference type="ARBA" id="ARBA00021907"/>
    </source>
</evidence>
<evidence type="ECO:0000256" key="8">
    <source>
        <dbReference type="ARBA" id="ARBA00023136"/>
    </source>
</evidence>
<keyword evidence="4 10" id="KW-1003">Cell membrane</keyword>
<feature type="transmembrane region" description="Helical" evidence="11">
    <location>
        <begin position="172"/>
        <end position="197"/>
    </location>
</feature>
<keyword evidence="6 11" id="KW-0812">Transmembrane</keyword>
<comment type="similarity">
    <text evidence="2 10">Belongs to the ABC-4 integral membrane protein family. FtsX subfamily.</text>
</comment>